<sequence>MIAKAPAMDSEEPVVLHDDLDTTFAGVLHPISTPEAPVHQYRGIKYATIPARFRQSRLHTIYPPQTDATHYGPICPQLRQPSADAELFGISEDSIPVQVLKQNEFECLNLNITCPGNATPTSHLPVLLWVHGGANHGSGSHWVYDGGALVQKSMLAGKPVIMVSFNYRLGLLGFAASPALREDNKAAGEEGVGNYGLRDQRRALEWVYHFISAFGGDPTNVTLFGESTGAADILCHLHSAANEKQPLFQRAIVQSAIMDLELPTVHAAGSQLSRLMAALHVQNIDELRHVDADKLVALAGHARAVNDGVFFHKHFSGSLVPEVEQPADHRHGRPHHILDHTHSHNHHHIRVPSRSRSRARHSPIPGRRQPLLIGDCSDEGLLWALPASLWSATAIERRIRAVCQSLTKANALLRAYDIHPHAPPEELHARVLELINDTRFAWPTECVAAHAKQERGGHGVYRYVFDQEGPARAVPHHAVDLVYLFDNVPLPASPASAQAFDFMPEHFDSDLDADDSDYMRSTGLEHAPTSLASLHALDSLLDSASSDSDVSTDSGFVDDWGVPVVDDYAYARVRDAMQGRWIAFAYGEAPWDEEKVFVFGPEGETGERSMSIFEGRRRAKVWKEALEPLGMQLVQKVGTELANGPAVPARCHW</sequence>
<comment type="similarity">
    <text evidence="1 3">Belongs to the type-B carboxylesterase/lipase family.</text>
</comment>
<evidence type="ECO:0000256" key="2">
    <source>
        <dbReference type="ARBA" id="ARBA00022801"/>
    </source>
</evidence>
<dbReference type="AlphaFoldDB" id="S8F6V9"/>
<dbReference type="PANTHER" id="PTHR43142">
    <property type="entry name" value="CARBOXYLIC ESTER HYDROLASE"/>
    <property type="match status" value="1"/>
</dbReference>
<dbReference type="STRING" id="743788.S8F6V9"/>
<evidence type="ECO:0000313" key="7">
    <source>
        <dbReference type="Proteomes" id="UP000015241"/>
    </source>
</evidence>
<organism evidence="6 7">
    <name type="scientific">Fomitopsis schrenkii</name>
    <name type="common">Brown rot fungus</name>
    <dbReference type="NCBI Taxonomy" id="2126942"/>
    <lineage>
        <taxon>Eukaryota</taxon>
        <taxon>Fungi</taxon>
        <taxon>Dikarya</taxon>
        <taxon>Basidiomycota</taxon>
        <taxon>Agaricomycotina</taxon>
        <taxon>Agaricomycetes</taxon>
        <taxon>Polyporales</taxon>
        <taxon>Fomitopsis</taxon>
    </lineage>
</organism>
<keyword evidence="7" id="KW-1185">Reference proteome</keyword>
<dbReference type="InParanoid" id="S8F6V9"/>
<evidence type="ECO:0000259" key="5">
    <source>
        <dbReference type="Pfam" id="PF00135"/>
    </source>
</evidence>
<evidence type="ECO:0000256" key="1">
    <source>
        <dbReference type="ARBA" id="ARBA00005964"/>
    </source>
</evidence>
<protein>
    <recommendedName>
        <fullName evidence="3">Carboxylic ester hydrolase</fullName>
        <ecNumber evidence="3">3.1.1.-</ecNumber>
    </recommendedName>
</protein>
<accession>S8F6V9</accession>
<evidence type="ECO:0000256" key="4">
    <source>
        <dbReference type="SAM" id="MobiDB-lite"/>
    </source>
</evidence>
<gene>
    <name evidence="6" type="ORF">FOMPIDRAFT_1025012</name>
</gene>
<reference evidence="6 7" key="1">
    <citation type="journal article" date="2012" name="Science">
        <title>The Paleozoic origin of enzymatic lignin decomposition reconstructed from 31 fungal genomes.</title>
        <authorList>
            <person name="Floudas D."/>
            <person name="Binder M."/>
            <person name="Riley R."/>
            <person name="Barry K."/>
            <person name="Blanchette R.A."/>
            <person name="Henrissat B."/>
            <person name="Martinez A.T."/>
            <person name="Otillar R."/>
            <person name="Spatafora J.W."/>
            <person name="Yadav J.S."/>
            <person name="Aerts A."/>
            <person name="Benoit I."/>
            <person name="Boyd A."/>
            <person name="Carlson A."/>
            <person name="Copeland A."/>
            <person name="Coutinho P.M."/>
            <person name="de Vries R.P."/>
            <person name="Ferreira P."/>
            <person name="Findley K."/>
            <person name="Foster B."/>
            <person name="Gaskell J."/>
            <person name="Glotzer D."/>
            <person name="Gorecki P."/>
            <person name="Heitman J."/>
            <person name="Hesse C."/>
            <person name="Hori C."/>
            <person name="Igarashi K."/>
            <person name="Jurgens J.A."/>
            <person name="Kallen N."/>
            <person name="Kersten P."/>
            <person name="Kohler A."/>
            <person name="Kuees U."/>
            <person name="Kumar T.K.A."/>
            <person name="Kuo A."/>
            <person name="LaButti K."/>
            <person name="Larrondo L.F."/>
            <person name="Lindquist E."/>
            <person name="Ling A."/>
            <person name="Lombard V."/>
            <person name="Lucas S."/>
            <person name="Lundell T."/>
            <person name="Martin R."/>
            <person name="McLaughlin D.J."/>
            <person name="Morgenstern I."/>
            <person name="Morin E."/>
            <person name="Murat C."/>
            <person name="Nagy L.G."/>
            <person name="Nolan M."/>
            <person name="Ohm R.A."/>
            <person name="Patyshakuliyeva A."/>
            <person name="Rokas A."/>
            <person name="Ruiz-Duenas F.J."/>
            <person name="Sabat G."/>
            <person name="Salamov A."/>
            <person name="Samejima M."/>
            <person name="Schmutz J."/>
            <person name="Slot J.C."/>
            <person name="St John F."/>
            <person name="Stenlid J."/>
            <person name="Sun H."/>
            <person name="Sun S."/>
            <person name="Syed K."/>
            <person name="Tsang A."/>
            <person name="Wiebenga A."/>
            <person name="Young D."/>
            <person name="Pisabarro A."/>
            <person name="Eastwood D.C."/>
            <person name="Martin F."/>
            <person name="Cullen D."/>
            <person name="Grigoriev I.V."/>
            <person name="Hibbett D.S."/>
        </authorList>
    </citation>
    <scope>NUCLEOTIDE SEQUENCE</scope>
    <source>
        <strain evidence="7">FP-58527</strain>
    </source>
</reference>
<evidence type="ECO:0000313" key="6">
    <source>
        <dbReference type="EMBL" id="EPS97385.1"/>
    </source>
</evidence>
<name>S8F6V9_FOMSC</name>
<feature type="domain" description="Carboxylesterase type B" evidence="5">
    <location>
        <begin position="34"/>
        <end position="493"/>
    </location>
</feature>
<dbReference type="InterPro" id="IPR019826">
    <property type="entry name" value="Carboxylesterase_B_AS"/>
</dbReference>
<dbReference type="InterPro" id="IPR002018">
    <property type="entry name" value="CarbesteraseB"/>
</dbReference>
<dbReference type="InterPro" id="IPR029058">
    <property type="entry name" value="AB_hydrolase_fold"/>
</dbReference>
<dbReference type="ESTHER" id="fompi-s8f6v9">
    <property type="family name" value="Fungal_carboxylesterase_lipase"/>
</dbReference>
<feature type="region of interest" description="Disordered" evidence="4">
    <location>
        <begin position="337"/>
        <end position="368"/>
    </location>
</feature>
<dbReference type="SUPFAM" id="SSF53474">
    <property type="entry name" value="alpha/beta-Hydrolases"/>
    <property type="match status" value="1"/>
</dbReference>
<dbReference type="EMBL" id="KE504176">
    <property type="protein sequence ID" value="EPS97385.1"/>
    <property type="molecule type" value="Genomic_DNA"/>
</dbReference>
<proteinExistence type="inferred from homology"/>
<dbReference type="Proteomes" id="UP000015241">
    <property type="component" value="Unassembled WGS sequence"/>
</dbReference>
<dbReference type="Pfam" id="PF00135">
    <property type="entry name" value="COesterase"/>
    <property type="match status" value="1"/>
</dbReference>
<keyword evidence="2 3" id="KW-0378">Hydrolase</keyword>
<dbReference type="eggNOG" id="KOG4389">
    <property type="taxonomic scope" value="Eukaryota"/>
</dbReference>
<evidence type="ECO:0000256" key="3">
    <source>
        <dbReference type="RuleBase" id="RU361235"/>
    </source>
</evidence>
<feature type="compositionally biased region" description="Basic residues" evidence="4">
    <location>
        <begin position="343"/>
        <end position="361"/>
    </location>
</feature>
<dbReference type="OrthoDB" id="3200163at2759"/>
<dbReference type="HOGENOM" id="CLU_006586_14_2_1"/>
<dbReference type="EC" id="3.1.1.-" evidence="3"/>
<dbReference type="PANTHER" id="PTHR43142:SF5">
    <property type="entry name" value="CARBOXYLIC ESTER HYDROLASE"/>
    <property type="match status" value="1"/>
</dbReference>
<dbReference type="PROSITE" id="PS00122">
    <property type="entry name" value="CARBOXYLESTERASE_B_1"/>
    <property type="match status" value="1"/>
</dbReference>
<dbReference type="Gene3D" id="3.40.50.1820">
    <property type="entry name" value="alpha/beta hydrolase"/>
    <property type="match status" value="1"/>
</dbReference>
<dbReference type="GO" id="GO:0016787">
    <property type="term" value="F:hydrolase activity"/>
    <property type="evidence" value="ECO:0007669"/>
    <property type="project" value="UniProtKB-KW"/>
</dbReference>